<protein>
    <recommendedName>
        <fullName evidence="2">AMP-binding enzyme C-terminal domain-containing protein</fullName>
    </recommendedName>
</protein>
<dbReference type="InterPro" id="IPR025110">
    <property type="entry name" value="AMP-bd_C"/>
</dbReference>
<evidence type="ECO:0000313" key="4">
    <source>
        <dbReference type="Proteomes" id="UP000268623"/>
    </source>
</evidence>
<dbReference type="AlphaFoldDB" id="A0A3M9XJJ4"/>
<evidence type="ECO:0000259" key="2">
    <source>
        <dbReference type="Pfam" id="PF13193"/>
    </source>
</evidence>
<evidence type="ECO:0000256" key="1">
    <source>
        <dbReference type="SAM" id="MobiDB-lite"/>
    </source>
</evidence>
<evidence type="ECO:0000313" key="3">
    <source>
        <dbReference type="EMBL" id="RNJ47876.1"/>
    </source>
</evidence>
<comment type="caution">
    <text evidence="3">The sequence shown here is derived from an EMBL/GenBank/DDBJ whole genome shotgun (WGS) entry which is preliminary data.</text>
</comment>
<keyword evidence="4" id="KW-1185">Reference proteome</keyword>
<reference evidence="3 4" key="1">
    <citation type="submission" date="2018-08" db="EMBL/GenBank/DDBJ databases">
        <title>Genome sequence of Methylocystis hirsuta CSC1, a methanotroph able to accumulate PHAs.</title>
        <authorList>
            <person name="Bordel S."/>
            <person name="Rodriguez E."/>
            <person name="Gancedo J."/>
            <person name="Munoz R."/>
        </authorList>
    </citation>
    <scope>NUCLEOTIDE SEQUENCE [LARGE SCALE GENOMIC DNA]</scope>
    <source>
        <strain evidence="3 4">CSC1</strain>
    </source>
</reference>
<dbReference type="Proteomes" id="UP000268623">
    <property type="component" value="Unassembled WGS sequence"/>
</dbReference>
<dbReference type="OrthoDB" id="9803968at2"/>
<gene>
    <name evidence="3" type="ORF">D1O30_20635</name>
</gene>
<dbReference type="InterPro" id="IPR045851">
    <property type="entry name" value="AMP-bd_C_sf"/>
</dbReference>
<organism evidence="3 4">
    <name type="scientific">Methylocystis hirsuta</name>
    <dbReference type="NCBI Taxonomy" id="369798"/>
    <lineage>
        <taxon>Bacteria</taxon>
        <taxon>Pseudomonadati</taxon>
        <taxon>Pseudomonadota</taxon>
        <taxon>Alphaproteobacteria</taxon>
        <taxon>Hyphomicrobiales</taxon>
        <taxon>Methylocystaceae</taxon>
        <taxon>Methylocystis</taxon>
    </lineage>
</organism>
<dbReference type="Pfam" id="PF13193">
    <property type="entry name" value="AMP-binding_C"/>
    <property type="match status" value="1"/>
</dbReference>
<feature type="region of interest" description="Disordered" evidence="1">
    <location>
        <begin position="31"/>
        <end position="64"/>
    </location>
</feature>
<dbReference type="EMBL" id="QWDD01000004">
    <property type="protein sequence ID" value="RNJ47876.1"/>
    <property type="molecule type" value="Genomic_DNA"/>
</dbReference>
<feature type="domain" description="AMP-binding enzyme C-terminal" evidence="2">
    <location>
        <begin position="126"/>
        <end position="185"/>
    </location>
</feature>
<proteinExistence type="predicted"/>
<dbReference type="Gene3D" id="3.30.300.30">
    <property type="match status" value="1"/>
</dbReference>
<sequence>MIQAPRRSGLRSGSIVCDAIALYRESRIARSVANSDRSRHAQGAHYRSSAVHRDSRKGGARSTRRIAWQCRGEGSRCRAARTGRAQPNRGVRVRARPCGCAADIGVARCNRHFVCGGALRTLRPGVVGIPDPVSGERVKAIVVRRRDVSLTQAELEAHCRKYLTRYKLPYISSFETSCRKTSLGKVLRRALREAEPWSL</sequence>
<dbReference type="SUPFAM" id="SSF56801">
    <property type="entry name" value="Acetyl-CoA synthetase-like"/>
    <property type="match status" value="1"/>
</dbReference>
<accession>A0A3M9XJJ4</accession>
<name>A0A3M9XJJ4_9HYPH</name>